<dbReference type="AlphaFoldDB" id="A0A9P6I5M4"/>
<protein>
    <submittedName>
        <fullName evidence="13">Synaptobrevin</fullName>
    </submittedName>
</protein>
<dbReference type="GO" id="GO:0006890">
    <property type="term" value="P:retrograde vesicle-mediated transport, Golgi to endoplasmic reticulum"/>
    <property type="evidence" value="ECO:0007669"/>
    <property type="project" value="TreeGrafter"/>
</dbReference>
<evidence type="ECO:0000256" key="5">
    <source>
        <dbReference type="ARBA" id="ARBA00022824"/>
    </source>
</evidence>
<evidence type="ECO:0000256" key="12">
    <source>
        <dbReference type="SAM" id="Phobius"/>
    </source>
</evidence>
<dbReference type="OrthoDB" id="3231855at2759"/>
<evidence type="ECO:0000256" key="11">
    <source>
        <dbReference type="SAM" id="MobiDB-lite"/>
    </source>
</evidence>
<dbReference type="GO" id="GO:0005484">
    <property type="term" value="F:SNAP receptor activity"/>
    <property type="evidence" value="ECO:0007669"/>
    <property type="project" value="TreeGrafter"/>
</dbReference>
<dbReference type="PANTHER" id="PTHR13050:SF7">
    <property type="entry name" value="VESICLE TRANSPORT PROTEIN USE1"/>
    <property type="match status" value="1"/>
</dbReference>
<dbReference type="PANTHER" id="PTHR13050">
    <property type="entry name" value="USE1-LIKE PROTEIN"/>
    <property type="match status" value="1"/>
</dbReference>
<feature type="coiled-coil region" evidence="10">
    <location>
        <begin position="84"/>
        <end position="111"/>
    </location>
</feature>
<evidence type="ECO:0000313" key="13">
    <source>
        <dbReference type="EMBL" id="KAF9877362.1"/>
    </source>
</evidence>
<feature type="compositionally biased region" description="Acidic residues" evidence="11">
    <location>
        <begin position="154"/>
        <end position="167"/>
    </location>
</feature>
<keyword evidence="8 12" id="KW-1133">Transmembrane helix</keyword>
<reference evidence="13" key="1">
    <citation type="submission" date="2020-03" db="EMBL/GenBank/DDBJ databases">
        <authorList>
            <person name="He L."/>
        </authorList>
    </citation>
    <scope>NUCLEOTIDE SEQUENCE</scope>
    <source>
        <strain evidence="13">CkLH20</strain>
    </source>
</reference>
<name>A0A9P6I5M4_9PEZI</name>
<feature type="compositionally biased region" description="Polar residues" evidence="11">
    <location>
        <begin position="1"/>
        <end position="18"/>
    </location>
</feature>
<evidence type="ECO:0000256" key="2">
    <source>
        <dbReference type="ARBA" id="ARBA00007891"/>
    </source>
</evidence>
<evidence type="ECO:0000256" key="3">
    <source>
        <dbReference type="ARBA" id="ARBA00022448"/>
    </source>
</evidence>
<reference evidence="13" key="2">
    <citation type="submission" date="2020-11" db="EMBL/GenBank/DDBJ databases">
        <title>Whole genome sequencing of Colletotrichum sp.</title>
        <authorList>
            <person name="Li H."/>
        </authorList>
    </citation>
    <scope>NUCLEOTIDE SEQUENCE</scope>
    <source>
        <strain evidence="13">CkLH20</strain>
    </source>
</reference>
<feature type="transmembrane region" description="Helical" evidence="12">
    <location>
        <begin position="331"/>
        <end position="354"/>
    </location>
</feature>
<evidence type="ECO:0000256" key="9">
    <source>
        <dbReference type="ARBA" id="ARBA00023136"/>
    </source>
</evidence>
<keyword evidence="7" id="KW-0653">Protein transport</keyword>
<comment type="subcellular location">
    <subcellularLocation>
        <location evidence="1">Endoplasmic reticulum membrane</location>
        <topology evidence="1">Single-pass type IV membrane protein</topology>
    </subcellularLocation>
</comment>
<evidence type="ECO:0000313" key="14">
    <source>
        <dbReference type="Proteomes" id="UP000781932"/>
    </source>
</evidence>
<evidence type="ECO:0000256" key="1">
    <source>
        <dbReference type="ARBA" id="ARBA00004163"/>
    </source>
</evidence>
<accession>A0A9P6I5M4</accession>
<dbReference type="Proteomes" id="UP000781932">
    <property type="component" value="Unassembled WGS sequence"/>
</dbReference>
<organism evidence="13 14">
    <name type="scientific">Colletotrichum karsti</name>
    <dbReference type="NCBI Taxonomy" id="1095194"/>
    <lineage>
        <taxon>Eukaryota</taxon>
        <taxon>Fungi</taxon>
        <taxon>Dikarya</taxon>
        <taxon>Ascomycota</taxon>
        <taxon>Pezizomycotina</taxon>
        <taxon>Sordariomycetes</taxon>
        <taxon>Hypocreomycetidae</taxon>
        <taxon>Glomerellales</taxon>
        <taxon>Glomerellaceae</taxon>
        <taxon>Colletotrichum</taxon>
        <taxon>Colletotrichum boninense species complex</taxon>
    </lineage>
</organism>
<comment type="similarity">
    <text evidence="2">Belongs to the USE1 family.</text>
</comment>
<keyword evidence="10" id="KW-0175">Coiled coil</keyword>
<dbReference type="InterPro" id="IPR019150">
    <property type="entry name" value="Vesicle_transport_protein_Use1"/>
</dbReference>
<proteinExistence type="inferred from homology"/>
<dbReference type="GO" id="GO:0015031">
    <property type="term" value="P:protein transport"/>
    <property type="evidence" value="ECO:0007669"/>
    <property type="project" value="UniProtKB-KW"/>
</dbReference>
<evidence type="ECO:0000256" key="7">
    <source>
        <dbReference type="ARBA" id="ARBA00022927"/>
    </source>
</evidence>
<keyword evidence="14" id="KW-1185">Reference proteome</keyword>
<feature type="compositionally biased region" description="Acidic residues" evidence="11">
    <location>
        <begin position="114"/>
        <end position="131"/>
    </location>
</feature>
<evidence type="ECO:0000256" key="8">
    <source>
        <dbReference type="ARBA" id="ARBA00022989"/>
    </source>
</evidence>
<keyword evidence="6" id="KW-0931">ER-Golgi transport</keyword>
<feature type="region of interest" description="Disordered" evidence="11">
    <location>
        <begin position="111"/>
        <end position="225"/>
    </location>
</feature>
<comment type="caution">
    <text evidence="13">The sequence shown here is derived from an EMBL/GenBank/DDBJ whole genome shotgun (WGS) entry which is preliminary data.</text>
</comment>
<keyword evidence="3" id="KW-0813">Transport</keyword>
<sequence length="360" mass="39360">MARLSSLTHHAPPASSSPERGAAELSQLLRRLDQTILHADQDREKRLRASEFERARLNSNLEYARGLLTRVEQEALHVKLLPRRQDMQADLNRQRELLERLVDRMHDLEQLHEDGDDDDENNSSDDGEDVLADIIPTPSESMDSRSTGVPTEDTGGEEDEEDGEEEEVIPRLPEPVTPAPAAVTSESSSSQQQTGTGTTTSQTLRPRGPARPSSPTSTSTATATATARAALFASRRSNTIKSTSSGATGATTATAEALLDQQRAEQDALSESILKMAGALKASSQRFSSALEADKNVVARAGEGMDRTERGMDAASRRMGTLRKMTEGKGWWGRMILYAWVYGLMVGLVLLVFVMPKLRF</sequence>
<feature type="compositionally biased region" description="Polar residues" evidence="11">
    <location>
        <begin position="138"/>
        <end position="149"/>
    </location>
</feature>
<dbReference type="GO" id="GO:0031201">
    <property type="term" value="C:SNARE complex"/>
    <property type="evidence" value="ECO:0007669"/>
    <property type="project" value="TreeGrafter"/>
</dbReference>
<evidence type="ECO:0000256" key="10">
    <source>
        <dbReference type="SAM" id="Coils"/>
    </source>
</evidence>
<evidence type="ECO:0000256" key="6">
    <source>
        <dbReference type="ARBA" id="ARBA00022892"/>
    </source>
</evidence>
<dbReference type="GO" id="GO:0005789">
    <property type="term" value="C:endoplasmic reticulum membrane"/>
    <property type="evidence" value="ECO:0007669"/>
    <property type="project" value="UniProtKB-SubCell"/>
</dbReference>
<dbReference type="EMBL" id="JAATWM020000014">
    <property type="protein sequence ID" value="KAF9877362.1"/>
    <property type="molecule type" value="Genomic_DNA"/>
</dbReference>
<dbReference type="RefSeq" id="XP_038746823.1">
    <property type="nucleotide sequence ID" value="XM_038887781.1"/>
</dbReference>
<keyword evidence="5" id="KW-0256">Endoplasmic reticulum</keyword>
<evidence type="ECO:0000256" key="4">
    <source>
        <dbReference type="ARBA" id="ARBA00022692"/>
    </source>
</evidence>
<keyword evidence="9 12" id="KW-0472">Membrane</keyword>
<dbReference type="GeneID" id="62160855"/>
<feature type="region of interest" description="Disordered" evidence="11">
    <location>
        <begin position="1"/>
        <end position="21"/>
    </location>
</feature>
<gene>
    <name evidence="13" type="ORF">CkaCkLH20_05062</name>
</gene>
<keyword evidence="4 12" id="KW-0812">Transmembrane</keyword>
<feature type="compositionally biased region" description="Low complexity" evidence="11">
    <location>
        <begin position="179"/>
        <end position="225"/>
    </location>
</feature>